<dbReference type="PANTHER" id="PTHR43309:SF3">
    <property type="entry name" value="5-OXOPROLINASE SUBUNIT C"/>
    <property type="match status" value="1"/>
</dbReference>
<keyword evidence="1" id="KW-0547">Nucleotide-binding</keyword>
<feature type="non-terminal residue" evidence="5">
    <location>
        <position position="170"/>
    </location>
</feature>
<dbReference type="GO" id="GO:0016787">
    <property type="term" value="F:hydrolase activity"/>
    <property type="evidence" value="ECO:0007669"/>
    <property type="project" value="UniProtKB-KW"/>
</dbReference>
<dbReference type="InterPro" id="IPR003778">
    <property type="entry name" value="CT_A_B"/>
</dbReference>
<organism evidence="5">
    <name type="scientific">marine metagenome</name>
    <dbReference type="NCBI Taxonomy" id="408172"/>
    <lineage>
        <taxon>unclassified sequences</taxon>
        <taxon>metagenomes</taxon>
        <taxon>ecological metagenomes</taxon>
    </lineage>
</organism>
<dbReference type="EMBL" id="UINC01173913">
    <property type="protein sequence ID" value="SVD79771.1"/>
    <property type="molecule type" value="Genomic_DNA"/>
</dbReference>
<dbReference type="PANTHER" id="PTHR43309">
    <property type="entry name" value="5-OXOPROLINASE SUBUNIT C"/>
    <property type="match status" value="1"/>
</dbReference>
<dbReference type="SMART" id="SM00797">
    <property type="entry name" value="AHS2"/>
    <property type="match status" value="1"/>
</dbReference>
<dbReference type="Pfam" id="PF02626">
    <property type="entry name" value="CT_A_B"/>
    <property type="match status" value="1"/>
</dbReference>
<dbReference type="AlphaFoldDB" id="A0A382YAA3"/>
<keyword evidence="3" id="KW-0067">ATP-binding</keyword>
<reference evidence="5" key="1">
    <citation type="submission" date="2018-05" db="EMBL/GenBank/DDBJ databases">
        <authorList>
            <person name="Lanie J.A."/>
            <person name="Ng W.-L."/>
            <person name="Kazmierczak K.M."/>
            <person name="Andrzejewski T.M."/>
            <person name="Davidsen T.M."/>
            <person name="Wayne K.J."/>
            <person name="Tettelin H."/>
            <person name="Glass J.I."/>
            <person name="Rusch D."/>
            <person name="Podicherti R."/>
            <person name="Tsui H.-C.T."/>
            <person name="Winkler M.E."/>
        </authorList>
    </citation>
    <scope>NUCLEOTIDE SEQUENCE</scope>
</reference>
<gene>
    <name evidence="5" type="ORF">METZ01_LOCUS432625</name>
</gene>
<evidence type="ECO:0000256" key="2">
    <source>
        <dbReference type="ARBA" id="ARBA00022801"/>
    </source>
</evidence>
<evidence type="ECO:0000259" key="4">
    <source>
        <dbReference type="SMART" id="SM00797"/>
    </source>
</evidence>
<sequence length="170" mass="18488">MGISASGASDNLAMRIGNLMVGNPENTTVIEMTLTGDTVLFHSNAFIALAGSKFKIDLDDKPFPFWAGTYISAGQVLTIGPTLNGARCYLCVRGGLQVKNIINSTSTHLTSGVGGLNGRILKKGDRIAFGNMDKVIQPIKSMKNYPYTDITTVRVTKGLQWDWFDNQNRK</sequence>
<feature type="domain" description="Carboxyltransferase" evidence="4">
    <location>
        <begin position="1"/>
        <end position="170"/>
    </location>
</feature>
<accession>A0A382YAA3</accession>
<evidence type="ECO:0000256" key="3">
    <source>
        <dbReference type="ARBA" id="ARBA00022840"/>
    </source>
</evidence>
<evidence type="ECO:0000256" key="1">
    <source>
        <dbReference type="ARBA" id="ARBA00022741"/>
    </source>
</evidence>
<protein>
    <recommendedName>
        <fullName evidence="4">Carboxyltransferase domain-containing protein</fullName>
    </recommendedName>
</protein>
<evidence type="ECO:0000313" key="5">
    <source>
        <dbReference type="EMBL" id="SVD79771.1"/>
    </source>
</evidence>
<proteinExistence type="predicted"/>
<dbReference type="InterPro" id="IPR052708">
    <property type="entry name" value="PxpC"/>
</dbReference>
<dbReference type="GO" id="GO:0005524">
    <property type="term" value="F:ATP binding"/>
    <property type="evidence" value="ECO:0007669"/>
    <property type="project" value="UniProtKB-KW"/>
</dbReference>
<keyword evidence="2" id="KW-0378">Hydrolase</keyword>
<name>A0A382YAA3_9ZZZZ</name>